<gene>
    <name evidence="1" type="ORF">B0H94_108152</name>
</gene>
<dbReference type="Proteomes" id="UP000242310">
    <property type="component" value="Unassembled WGS sequence"/>
</dbReference>
<protein>
    <submittedName>
        <fullName evidence="1">Uncharacterized protein YtpQ (UPF0354 family)</fullName>
    </submittedName>
</protein>
<evidence type="ECO:0000313" key="1">
    <source>
        <dbReference type="EMBL" id="PSL44539.1"/>
    </source>
</evidence>
<name>A0A2P8HEA6_9BACI</name>
<dbReference type="EMBL" id="PYAV01000008">
    <property type="protein sequence ID" value="PSL44539.1"/>
    <property type="molecule type" value="Genomic_DNA"/>
</dbReference>
<sequence length="265" mass="29973">MEINEVKDALYERLASSERTLSFDEETNELRVERTLDGEGVTLDVSKVHDKYQSAGEQALEDMVIYIDSTFQAMDQPKQLSGQTARLYPVIRSTSFPTEAPSGRELLYDEHTAETRVYYALDLGSTYTLIDEGMVEQEGLEAGQVKETARFNVRRLPVEMNEDEVAGNRFYFINTNDGYDASRILNDKLLADTAQQIEGDMTVAVPHQDVLIIGDIRNEQGYDVLGQMAFRFFTNGRIPVTALPMIYEDGTLDPIFIMARKKPKS</sequence>
<evidence type="ECO:0000313" key="2">
    <source>
        <dbReference type="Proteomes" id="UP000242310"/>
    </source>
</evidence>
<dbReference type="NCBIfam" id="NF010189">
    <property type="entry name" value="PRK13668.1"/>
    <property type="match status" value="1"/>
</dbReference>
<comment type="caution">
    <text evidence="1">The sequence shown here is derived from an EMBL/GenBank/DDBJ whole genome shotgun (WGS) entry which is preliminary data.</text>
</comment>
<dbReference type="AlphaFoldDB" id="A0A2P8HEA6"/>
<organism evidence="1 2">
    <name type="scientific">Salsuginibacillus halophilus</name>
    <dbReference type="NCBI Taxonomy" id="517424"/>
    <lineage>
        <taxon>Bacteria</taxon>
        <taxon>Bacillati</taxon>
        <taxon>Bacillota</taxon>
        <taxon>Bacilli</taxon>
        <taxon>Bacillales</taxon>
        <taxon>Bacillaceae</taxon>
        <taxon>Salsuginibacillus</taxon>
    </lineage>
</organism>
<reference evidence="1 2" key="1">
    <citation type="submission" date="2018-03" db="EMBL/GenBank/DDBJ databases">
        <title>Genomic Encyclopedia of Type Strains, Phase III (KMG-III): the genomes of soil and plant-associated and newly described type strains.</title>
        <authorList>
            <person name="Whitman W."/>
        </authorList>
    </citation>
    <scope>NUCLEOTIDE SEQUENCE [LARGE SCALE GENOMIC DNA]</scope>
    <source>
        <strain evidence="1 2">CGMCC 1.07653</strain>
    </source>
</reference>
<dbReference type="Pfam" id="PF07285">
    <property type="entry name" value="DUF1444"/>
    <property type="match status" value="1"/>
</dbReference>
<dbReference type="InterPro" id="IPR010838">
    <property type="entry name" value="DUF1444"/>
</dbReference>
<dbReference type="RefSeq" id="WP_106589008.1">
    <property type="nucleotide sequence ID" value="NZ_PYAV01000008.1"/>
</dbReference>
<dbReference type="OrthoDB" id="154553at2"/>
<proteinExistence type="predicted"/>
<keyword evidence="2" id="KW-1185">Reference proteome</keyword>
<accession>A0A2P8HEA6</accession>